<accession>A0A975JCW9</accession>
<keyword evidence="3" id="KW-1185">Reference proteome</keyword>
<dbReference type="AlphaFoldDB" id="A0A975JCW9"/>
<dbReference type="Gene3D" id="3.30.200.20">
    <property type="entry name" value="Phosphorylase Kinase, domain 1"/>
    <property type="match status" value="1"/>
</dbReference>
<dbReference type="EMBL" id="CP073581">
    <property type="protein sequence ID" value="QUJ76164.1"/>
    <property type="molecule type" value="Genomic_DNA"/>
</dbReference>
<evidence type="ECO:0000313" key="3">
    <source>
        <dbReference type="Proteomes" id="UP000683291"/>
    </source>
</evidence>
<protein>
    <submittedName>
        <fullName evidence="2">Phosphotransferase</fullName>
    </submittedName>
</protein>
<dbReference type="Gene3D" id="3.90.1200.10">
    <property type="match status" value="1"/>
</dbReference>
<proteinExistence type="predicted"/>
<feature type="domain" description="Aminoglycoside phosphotransferase" evidence="1">
    <location>
        <begin position="24"/>
        <end position="259"/>
    </location>
</feature>
<dbReference type="InterPro" id="IPR011009">
    <property type="entry name" value="Kinase-like_dom_sf"/>
</dbReference>
<dbReference type="SUPFAM" id="SSF56112">
    <property type="entry name" value="Protein kinase-like (PK-like)"/>
    <property type="match status" value="1"/>
</dbReference>
<evidence type="ECO:0000259" key="1">
    <source>
        <dbReference type="Pfam" id="PF01636"/>
    </source>
</evidence>
<dbReference type="InterPro" id="IPR002575">
    <property type="entry name" value="Aminoglycoside_PTrfase"/>
</dbReference>
<dbReference type="Pfam" id="PF01636">
    <property type="entry name" value="APH"/>
    <property type="match status" value="1"/>
</dbReference>
<dbReference type="RefSeq" id="WP_212704362.1">
    <property type="nucleotide sequence ID" value="NZ_CP073581.1"/>
</dbReference>
<sequence>MTDRAERITTFIAASGWQGAERAFLAGDASNRRYDRLIAADGRSAVLMDAPPEKGEDVRPFIAIATHLAELGLSAPKIFASDHDAGLLLIEDLGDRLFKPVIAADPALEETLYAAAVDVLTVLHRAEPPSGLAPYDTPLLTQYAALAYDWYAFARTGARDTAAQADFEAAFAPLMAGLSHGPQVLVQRDYHAENLLWLPDRSGVARVGLLDFQDALLGHPAYDLVSILQDARRDVPRQIEDAMIARYLDQNPQDPERFRADYALLGVQRNLRIMGAFARLCLRDGKPGYVDLMPRVWEFVERNLAHPALDSVAKIVRETLPSPTQELRDLIRSKVA</sequence>
<gene>
    <name evidence="2" type="ORF">KDD17_14815</name>
</gene>
<reference evidence="2" key="1">
    <citation type="submission" date="2021-04" db="EMBL/GenBank/DDBJ databases">
        <title>Complete genome sequence for Sulfitobacter sp. strain JK7-1.</title>
        <authorList>
            <person name="Park S.-J."/>
        </authorList>
    </citation>
    <scope>NUCLEOTIDE SEQUENCE</scope>
    <source>
        <strain evidence="2">JK7-1</strain>
    </source>
</reference>
<organism evidence="2 3">
    <name type="scientific">Sulfitobacter albidus</name>
    <dbReference type="NCBI Taxonomy" id="2829501"/>
    <lineage>
        <taxon>Bacteria</taxon>
        <taxon>Pseudomonadati</taxon>
        <taxon>Pseudomonadota</taxon>
        <taxon>Alphaproteobacteria</taxon>
        <taxon>Rhodobacterales</taxon>
        <taxon>Roseobacteraceae</taxon>
        <taxon>Sulfitobacter</taxon>
    </lineage>
</organism>
<evidence type="ECO:0000313" key="2">
    <source>
        <dbReference type="EMBL" id="QUJ76164.1"/>
    </source>
</evidence>
<dbReference type="Proteomes" id="UP000683291">
    <property type="component" value="Chromosome 1"/>
</dbReference>
<dbReference type="KEGG" id="sual:KDD17_14815"/>
<name>A0A975JCW9_9RHOB</name>